<dbReference type="InterPro" id="IPR036390">
    <property type="entry name" value="WH_DNA-bd_sf"/>
</dbReference>
<comment type="caution">
    <text evidence="2">The sequence shown here is derived from an EMBL/GenBank/DDBJ whole genome shotgun (WGS) entry which is preliminary data.</text>
</comment>
<dbReference type="PANTHER" id="PTHR18964:SF149">
    <property type="entry name" value="BIFUNCTIONAL UDP-N-ACETYLGLUCOSAMINE 2-EPIMERASE_N-ACETYLMANNOSAMINE KINASE"/>
    <property type="match status" value="1"/>
</dbReference>
<dbReference type="CDD" id="cd23763">
    <property type="entry name" value="ASKHA_ATPase_ROK"/>
    <property type="match status" value="1"/>
</dbReference>
<comment type="similarity">
    <text evidence="1">Belongs to the ROK (NagC/XylR) family.</text>
</comment>
<evidence type="ECO:0000313" key="2">
    <source>
        <dbReference type="EMBL" id="TQL82252.1"/>
    </source>
</evidence>
<dbReference type="InterPro" id="IPR036388">
    <property type="entry name" value="WH-like_DNA-bd_sf"/>
</dbReference>
<dbReference type="Gene3D" id="3.30.420.40">
    <property type="match status" value="4"/>
</dbReference>
<dbReference type="Proteomes" id="UP000317209">
    <property type="component" value="Unassembled WGS sequence"/>
</dbReference>
<protein>
    <submittedName>
        <fullName evidence="2">Putative NBD/HSP70 family sugar kinase</fullName>
    </submittedName>
</protein>
<dbReference type="InterPro" id="IPR000600">
    <property type="entry name" value="ROK"/>
</dbReference>
<organism evidence="2 3">
    <name type="scientific">Microbacterium saperdae</name>
    <dbReference type="NCBI Taxonomy" id="69368"/>
    <lineage>
        <taxon>Bacteria</taxon>
        <taxon>Bacillati</taxon>
        <taxon>Actinomycetota</taxon>
        <taxon>Actinomycetes</taxon>
        <taxon>Micrococcales</taxon>
        <taxon>Microbacteriaceae</taxon>
        <taxon>Microbacterium</taxon>
    </lineage>
</organism>
<gene>
    <name evidence="2" type="ORF">FB560_3736</name>
</gene>
<dbReference type="AlphaFoldDB" id="A0A543BBT8"/>
<dbReference type="SUPFAM" id="SSF46785">
    <property type="entry name" value="Winged helix' DNA-binding domain"/>
    <property type="match status" value="1"/>
</dbReference>
<dbReference type="Pfam" id="PF00480">
    <property type="entry name" value="ROK"/>
    <property type="match status" value="2"/>
</dbReference>
<keyword evidence="3" id="KW-1185">Reference proteome</keyword>
<keyword evidence="2" id="KW-0418">Kinase</keyword>
<dbReference type="Gene3D" id="1.10.10.10">
    <property type="entry name" value="Winged helix-like DNA-binding domain superfamily/Winged helix DNA-binding domain"/>
    <property type="match status" value="1"/>
</dbReference>
<dbReference type="GO" id="GO:0016301">
    <property type="term" value="F:kinase activity"/>
    <property type="evidence" value="ECO:0007669"/>
    <property type="project" value="UniProtKB-KW"/>
</dbReference>
<dbReference type="SUPFAM" id="SSF53067">
    <property type="entry name" value="Actin-like ATPase domain"/>
    <property type="match status" value="1"/>
</dbReference>
<dbReference type="OrthoDB" id="37575at2"/>
<keyword evidence="2" id="KW-0808">Transferase</keyword>
<dbReference type="EMBL" id="VFOX01000002">
    <property type="protein sequence ID" value="TQL82252.1"/>
    <property type="molecule type" value="Genomic_DNA"/>
</dbReference>
<dbReference type="InterPro" id="IPR043129">
    <property type="entry name" value="ATPase_NBD"/>
</dbReference>
<sequence>MTTTSRSGDRSLLRRMNTHAALLGIRDGHQTTSTLADHLGISRTAVEDVIRDLGELGWITPADAPASARPGRPARSYRFAAESGYVVGVDIGVHKILGTVADLDGELRASHKVSVDEDASATDRLDLATAVVEECLALAGVDADAVWCAGVGSPGVIDAAGTVTRYGGNGLPGWLGLDLATTLSSRWGIPVRVESDNNLGTIAEHWRGSAQDAQDVVYILSGNRTSAGMLLAGSLYRGHSGGSGLVGALPQLGWADAPSHVAALAGSGVEPTREAMFLAAREGHPQALAALDGFAGSIATGVVAMSLAVDPELIVLGGGISRGGDVILDAVRAHIDRLQPQAPRVVLSTLGDESVAMGAVRIALDAIESQLLASVQQETRFPPPSRGILTA</sequence>
<evidence type="ECO:0000313" key="3">
    <source>
        <dbReference type="Proteomes" id="UP000317209"/>
    </source>
</evidence>
<accession>A0A543BBT8</accession>
<name>A0A543BBT8_9MICO</name>
<dbReference type="PANTHER" id="PTHR18964">
    <property type="entry name" value="ROK (REPRESSOR, ORF, KINASE) FAMILY"/>
    <property type="match status" value="1"/>
</dbReference>
<proteinExistence type="inferred from homology"/>
<reference evidence="2 3" key="1">
    <citation type="submission" date="2019-06" db="EMBL/GenBank/DDBJ databases">
        <title>Sequencing the genomes of 1000 actinobacteria strains.</title>
        <authorList>
            <person name="Klenk H.-P."/>
        </authorList>
    </citation>
    <scope>NUCLEOTIDE SEQUENCE [LARGE SCALE GENOMIC DNA]</scope>
    <source>
        <strain evidence="2 3">DSM 20169</strain>
    </source>
</reference>
<dbReference type="RefSeq" id="WP_141874181.1">
    <property type="nucleotide sequence ID" value="NZ_VFOX01000002.1"/>
</dbReference>
<evidence type="ECO:0000256" key="1">
    <source>
        <dbReference type="ARBA" id="ARBA00006479"/>
    </source>
</evidence>